<evidence type="ECO:0000313" key="1">
    <source>
        <dbReference type="EMBL" id="THV01879.1"/>
    </source>
</evidence>
<dbReference type="Proteomes" id="UP000297245">
    <property type="component" value="Unassembled WGS sequence"/>
</dbReference>
<evidence type="ECO:0000313" key="2">
    <source>
        <dbReference type="Proteomes" id="UP000297245"/>
    </source>
</evidence>
<protein>
    <submittedName>
        <fullName evidence="1">Uncharacterized protein</fullName>
    </submittedName>
</protein>
<organism evidence="1 2">
    <name type="scientific">Dendrothele bispora (strain CBS 962.96)</name>
    <dbReference type="NCBI Taxonomy" id="1314807"/>
    <lineage>
        <taxon>Eukaryota</taxon>
        <taxon>Fungi</taxon>
        <taxon>Dikarya</taxon>
        <taxon>Basidiomycota</taxon>
        <taxon>Agaricomycotina</taxon>
        <taxon>Agaricomycetes</taxon>
        <taxon>Agaricomycetidae</taxon>
        <taxon>Agaricales</taxon>
        <taxon>Agaricales incertae sedis</taxon>
        <taxon>Dendrothele</taxon>
    </lineage>
</organism>
<accession>A0A4S8MHR8</accession>
<dbReference type="AlphaFoldDB" id="A0A4S8MHR8"/>
<keyword evidence="2" id="KW-1185">Reference proteome</keyword>
<dbReference type="EMBL" id="ML179083">
    <property type="protein sequence ID" value="THV01879.1"/>
    <property type="molecule type" value="Genomic_DNA"/>
</dbReference>
<sequence>MFKADESAFRPCALVETLGKAQYRLEPTGNSNSFRRSSSTYSVTSYEHIETICW</sequence>
<gene>
    <name evidence="1" type="ORF">K435DRAFT_775885</name>
</gene>
<name>A0A4S8MHR8_DENBC</name>
<reference evidence="1 2" key="1">
    <citation type="journal article" date="2019" name="Nat. Ecol. Evol.">
        <title>Megaphylogeny resolves global patterns of mushroom evolution.</title>
        <authorList>
            <person name="Varga T."/>
            <person name="Krizsan K."/>
            <person name="Foldi C."/>
            <person name="Dima B."/>
            <person name="Sanchez-Garcia M."/>
            <person name="Sanchez-Ramirez S."/>
            <person name="Szollosi G.J."/>
            <person name="Szarkandi J.G."/>
            <person name="Papp V."/>
            <person name="Albert L."/>
            <person name="Andreopoulos W."/>
            <person name="Angelini C."/>
            <person name="Antonin V."/>
            <person name="Barry K.W."/>
            <person name="Bougher N.L."/>
            <person name="Buchanan P."/>
            <person name="Buyck B."/>
            <person name="Bense V."/>
            <person name="Catcheside P."/>
            <person name="Chovatia M."/>
            <person name="Cooper J."/>
            <person name="Damon W."/>
            <person name="Desjardin D."/>
            <person name="Finy P."/>
            <person name="Geml J."/>
            <person name="Haridas S."/>
            <person name="Hughes K."/>
            <person name="Justo A."/>
            <person name="Karasinski D."/>
            <person name="Kautmanova I."/>
            <person name="Kiss B."/>
            <person name="Kocsube S."/>
            <person name="Kotiranta H."/>
            <person name="LaButti K.M."/>
            <person name="Lechner B.E."/>
            <person name="Liimatainen K."/>
            <person name="Lipzen A."/>
            <person name="Lukacs Z."/>
            <person name="Mihaltcheva S."/>
            <person name="Morgado L.N."/>
            <person name="Niskanen T."/>
            <person name="Noordeloos M.E."/>
            <person name="Ohm R.A."/>
            <person name="Ortiz-Santana B."/>
            <person name="Ovrebo C."/>
            <person name="Racz N."/>
            <person name="Riley R."/>
            <person name="Savchenko A."/>
            <person name="Shiryaev A."/>
            <person name="Soop K."/>
            <person name="Spirin V."/>
            <person name="Szebenyi C."/>
            <person name="Tomsovsky M."/>
            <person name="Tulloss R.E."/>
            <person name="Uehling J."/>
            <person name="Grigoriev I.V."/>
            <person name="Vagvolgyi C."/>
            <person name="Papp T."/>
            <person name="Martin F.M."/>
            <person name="Miettinen O."/>
            <person name="Hibbett D.S."/>
            <person name="Nagy L.G."/>
        </authorList>
    </citation>
    <scope>NUCLEOTIDE SEQUENCE [LARGE SCALE GENOMIC DNA]</scope>
    <source>
        <strain evidence="1 2">CBS 962.96</strain>
    </source>
</reference>
<proteinExistence type="predicted"/>